<dbReference type="CDD" id="cd03135">
    <property type="entry name" value="GATase1_DJ-1"/>
    <property type="match status" value="1"/>
</dbReference>
<dbReference type="InterPro" id="IPR002818">
    <property type="entry name" value="DJ-1/PfpI"/>
</dbReference>
<accession>A0A7V5U2T6</accession>
<dbReference type="NCBIfam" id="TIGR01383">
    <property type="entry name" value="not_thiJ"/>
    <property type="match status" value="1"/>
</dbReference>
<gene>
    <name evidence="3" type="ORF">ENJ96_06510</name>
</gene>
<dbReference type="AlphaFoldDB" id="A0A7V5U2T6"/>
<reference evidence="3" key="1">
    <citation type="journal article" date="2020" name="mSystems">
        <title>Genome- and Community-Level Interaction Insights into Carbon Utilization and Element Cycling Functions of Hydrothermarchaeota in Hydrothermal Sediment.</title>
        <authorList>
            <person name="Zhou Z."/>
            <person name="Liu Y."/>
            <person name="Xu W."/>
            <person name="Pan J."/>
            <person name="Luo Z.H."/>
            <person name="Li M."/>
        </authorList>
    </citation>
    <scope>NUCLEOTIDE SEQUENCE [LARGE SCALE GENOMIC DNA]</scope>
    <source>
        <strain evidence="3">HyVt-533</strain>
    </source>
</reference>
<dbReference type="PANTHER" id="PTHR48094">
    <property type="entry name" value="PROTEIN/NUCLEIC ACID DEGLYCASE DJ-1-RELATED"/>
    <property type="match status" value="1"/>
</dbReference>
<dbReference type="InterPro" id="IPR050325">
    <property type="entry name" value="Prot/Nucl_acid_deglycase"/>
</dbReference>
<evidence type="ECO:0000256" key="1">
    <source>
        <dbReference type="ARBA" id="ARBA00022737"/>
    </source>
</evidence>
<dbReference type="PANTHER" id="PTHR48094:SF12">
    <property type="entry name" value="PARKINSON DISEASE PROTEIN 7 HOMOLOG"/>
    <property type="match status" value="1"/>
</dbReference>
<dbReference type="Proteomes" id="UP000886101">
    <property type="component" value="Unassembled WGS sequence"/>
</dbReference>
<dbReference type="EMBL" id="DROK01000187">
    <property type="protein sequence ID" value="HHI97487.1"/>
    <property type="molecule type" value="Genomic_DNA"/>
</dbReference>
<proteinExistence type="predicted"/>
<dbReference type="GO" id="GO:0005737">
    <property type="term" value="C:cytoplasm"/>
    <property type="evidence" value="ECO:0007669"/>
    <property type="project" value="UniProtKB-ARBA"/>
</dbReference>
<dbReference type="Pfam" id="PF01965">
    <property type="entry name" value="DJ-1_PfpI"/>
    <property type="match status" value="1"/>
</dbReference>
<name>A0A7V5U2T6_9BACT</name>
<dbReference type="InterPro" id="IPR006287">
    <property type="entry name" value="DJ-1"/>
</dbReference>
<dbReference type="InterPro" id="IPR029062">
    <property type="entry name" value="Class_I_gatase-like"/>
</dbReference>
<feature type="domain" description="DJ-1/PfpI" evidence="2">
    <location>
        <begin position="2"/>
        <end position="163"/>
    </location>
</feature>
<keyword evidence="1" id="KW-0677">Repeat</keyword>
<organism evidence="3">
    <name type="scientific">Thermodesulfatator atlanticus</name>
    <dbReference type="NCBI Taxonomy" id="501497"/>
    <lineage>
        <taxon>Bacteria</taxon>
        <taxon>Pseudomonadati</taxon>
        <taxon>Thermodesulfobacteriota</taxon>
        <taxon>Thermodesulfobacteria</taxon>
        <taxon>Thermodesulfobacteriales</taxon>
        <taxon>Thermodesulfatatoraceae</taxon>
        <taxon>Thermodesulfatator</taxon>
    </lineage>
</organism>
<comment type="caution">
    <text evidence="3">The sequence shown here is derived from an EMBL/GenBank/DDBJ whole genome shotgun (WGS) entry which is preliminary data.</text>
</comment>
<evidence type="ECO:0000259" key="2">
    <source>
        <dbReference type="Pfam" id="PF01965"/>
    </source>
</evidence>
<sequence length="183" mass="19263">MAKVAVLLAPGFEELEAVTVIDVLRRGGVEVVIAGLEEAPIPSARGVKIVPDVSIDKLSADELDLVILPGGLPGVENLKKDPRVKKLIEEVRAKGKKCAAICAAPGALAAFGVLEGKRATIYPSLKDELKGAQIEEAPVVVDGDVITSQGPGTALPFAFKLLEILAGEEKAREIAQQMLVKWP</sequence>
<dbReference type="FunFam" id="3.40.50.880:FF:000015">
    <property type="entry name" value="Protein DJ-1 homolog C"/>
    <property type="match status" value="1"/>
</dbReference>
<evidence type="ECO:0000313" key="3">
    <source>
        <dbReference type="EMBL" id="HHI97487.1"/>
    </source>
</evidence>
<dbReference type="Gene3D" id="3.40.50.880">
    <property type="match status" value="1"/>
</dbReference>
<dbReference type="SUPFAM" id="SSF52317">
    <property type="entry name" value="Class I glutamine amidotransferase-like"/>
    <property type="match status" value="1"/>
</dbReference>
<protein>
    <submittedName>
        <fullName evidence="3">DJ-1/PfpI family protein</fullName>
    </submittedName>
</protein>